<dbReference type="InterPro" id="IPR029045">
    <property type="entry name" value="ClpP/crotonase-like_dom_sf"/>
</dbReference>
<dbReference type="InterPro" id="IPR051053">
    <property type="entry name" value="ECH/Chromodomain_protein"/>
</dbReference>
<protein>
    <submittedName>
        <fullName evidence="4">Enoyl-CoA hydratase</fullName>
    </submittedName>
</protein>
<comment type="subcellular location">
    <subcellularLocation>
        <location evidence="1">Peroxisome</location>
    </subcellularLocation>
</comment>
<accession>A0A7Z2G7C0</accession>
<dbReference type="CDD" id="cd06558">
    <property type="entry name" value="crotonase-like"/>
    <property type="match status" value="1"/>
</dbReference>
<dbReference type="RefSeq" id="WP_158759378.1">
    <property type="nucleotide sequence ID" value="NZ_CP046910.1"/>
</dbReference>
<dbReference type="PANTHER" id="PTHR43684">
    <property type="match status" value="1"/>
</dbReference>
<evidence type="ECO:0000256" key="2">
    <source>
        <dbReference type="ARBA" id="ARBA00023140"/>
    </source>
</evidence>
<reference evidence="4 5" key="1">
    <citation type="submission" date="2019-12" db="EMBL/GenBank/DDBJ databases">
        <title>Paraburkholderia acidiphila 7Q-K02 sp. nov and Paraburkholderia acidisoli DHF22 sp. nov., two strains isolated from forest soil.</title>
        <authorList>
            <person name="Gao Z."/>
            <person name="Qiu L."/>
        </authorList>
    </citation>
    <scope>NUCLEOTIDE SEQUENCE [LARGE SCALE GENOMIC DNA]</scope>
    <source>
        <strain evidence="4 5">7Q-K02</strain>
    </source>
</reference>
<keyword evidence="3" id="KW-0413">Isomerase</keyword>
<keyword evidence="2" id="KW-0576">Peroxisome</keyword>
<dbReference type="OrthoDB" id="9797151at2"/>
<dbReference type="GO" id="GO:0004165">
    <property type="term" value="F:delta(3)-delta(2)-enoyl-CoA isomerase activity"/>
    <property type="evidence" value="ECO:0007669"/>
    <property type="project" value="UniProtKB-ARBA"/>
</dbReference>
<gene>
    <name evidence="4" type="ORF">FAZ97_15605</name>
</gene>
<dbReference type="PANTHER" id="PTHR43684:SF1">
    <property type="entry name" value="ENOYL-COA DELTA ISOMERASE 2"/>
    <property type="match status" value="1"/>
</dbReference>
<sequence length="248" mass="27655">MKYIQAEYANGILVLKLNRPEKKNALTQNMYLRLALALEDANHDDNIRAILLQGTSATFTSGNDIQDFADDGSETEKRASERFMQAVTQLDKPLVAGVCGHAIGIGATVLLHCDYVVVSEDARIRFPFIDLGLCPEFASTMLLPLTVGRAKANEWMLIGATVLADEALRAGMVNQVLPNDQVLDDARRVACVLAKKPHDALVQTRRLLKSAQREFVAARIDAERQVFRTLRDSEDAQRIFRDFLSRVR</sequence>
<organism evidence="4 5">
    <name type="scientific">Paraburkholderia acidiphila</name>
    <dbReference type="NCBI Taxonomy" id="2571747"/>
    <lineage>
        <taxon>Bacteria</taxon>
        <taxon>Pseudomonadati</taxon>
        <taxon>Pseudomonadota</taxon>
        <taxon>Betaproteobacteria</taxon>
        <taxon>Burkholderiales</taxon>
        <taxon>Burkholderiaceae</taxon>
        <taxon>Paraburkholderia</taxon>
    </lineage>
</organism>
<evidence type="ECO:0000256" key="3">
    <source>
        <dbReference type="ARBA" id="ARBA00023235"/>
    </source>
</evidence>
<evidence type="ECO:0000313" key="5">
    <source>
        <dbReference type="Proteomes" id="UP000434209"/>
    </source>
</evidence>
<dbReference type="Pfam" id="PF00378">
    <property type="entry name" value="ECH_1"/>
    <property type="match status" value="1"/>
</dbReference>
<evidence type="ECO:0000313" key="4">
    <source>
        <dbReference type="EMBL" id="QGZ56414.1"/>
    </source>
</evidence>
<proteinExistence type="predicted"/>
<dbReference type="EMBL" id="CP046910">
    <property type="protein sequence ID" value="QGZ56414.1"/>
    <property type="molecule type" value="Genomic_DNA"/>
</dbReference>
<evidence type="ECO:0000256" key="1">
    <source>
        <dbReference type="ARBA" id="ARBA00004275"/>
    </source>
</evidence>
<keyword evidence="5" id="KW-1185">Reference proteome</keyword>
<dbReference type="InterPro" id="IPR001753">
    <property type="entry name" value="Enoyl-CoA_hydra/iso"/>
</dbReference>
<dbReference type="Gene3D" id="3.90.226.10">
    <property type="entry name" value="2-enoyl-CoA Hydratase, Chain A, domain 1"/>
    <property type="match status" value="1"/>
</dbReference>
<name>A0A7Z2G7C0_9BURK</name>
<dbReference type="SUPFAM" id="SSF52096">
    <property type="entry name" value="ClpP/crotonase"/>
    <property type="match status" value="1"/>
</dbReference>
<dbReference type="Proteomes" id="UP000434209">
    <property type="component" value="Chromosome 2"/>
</dbReference>
<dbReference type="AlphaFoldDB" id="A0A7Z2G7C0"/>
<dbReference type="KEGG" id="pacp:FAZ97_15605"/>